<sequence>MNIVGFERNFSVILLVLRRVRGPLILMVSLFALSVLGLTLAPGLPDAEGRPTRMSLFHAFYFVSYTATTIGFGEIPNDFSDAQRLWTIVVIYLSVLSWAYLLKQAITLMQDEALRRAGPRSRLRGRYTVCINPSY</sequence>
<proteinExistence type="predicted"/>
<keyword evidence="4" id="KW-1185">Reference proteome</keyword>
<dbReference type="Pfam" id="PF07885">
    <property type="entry name" value="Ion_trans_2"/>
    <property type="match status" value="1"/>
</dbReference>
<comment type="caution">
    <text evidence="3">The sequence shown here is derived from an EMBL/GenBank/DDBJ whole genome shotgun (WGS) entry which is preliminary data.</text>
</comment>
<dbReference type="RefSeq" id="WP_169114955.1">
    <property type="nucleotide sequence ID" value="NZ_JAAAUB010000001.1"/>
</dbReference>
<feature type="transmembrane region" description="Helical" evidence="1">
    <location>
        <begin position="56"/>
        <end position="73"/>
    </location>
</feature>
<dbReference type="Proteomes" id="UP000669605">
    <property type="component" value="Unassembled WGS sequence"/>
</dbReference>
<evidence type="ECO:0000313" key="3">
    <source>
        <dbReference type="EMBL" id="NMH15865.1"/>
    </source>
</evidence>
<reference evidence="3 4" key="1">
    <citation type="journal article" date="2020" name="Curr. Microbiol.">
        <title>Tepidiphilus baoligensis sp. nov., a Novel Bacterium of the Family Hydrogenophilaceae Isolated from an Oil Reservoir.</title>
        <authorList>
            <person name="Zhang X."/>
            <person name="Wang G."/>
            <person name="Ma X."/>
            <person name="Yu J."/>
            <person name="You J."/>
            <person name="Xue Y."/>
            <person name="Ma Y."/>
        </authorList>
    </citation>
    <scope>NUCLEOTIDE SEQUENCE [LARGE SCALE GENOMIC DNA]</scope>
    <source>
        <strain evidence="3 4">B18-69</strain>
    </source>
</reference>
<evidence type="ECO:0000256" key="1">
    <source>
        <dbReference type="SAM" id="Phobius"/>
    </source>
</evidence>
<name>A0ABX1QLB7_9PROT</name>
<dbReference type="EMBL" id="JAAAUB010000001">
    <property type="protein sequence ID" value="NMH15865.1"/>
    <property type="molecule type" value="Genomic_DNA"/>
</dbReference>
<feature type="domain" description="Potassium channel" evidence="2">
    <location>
        <begin position="30"/>
        <end position="110"/>
    </location>
</feature>
<accession>A0ABX1QLB7</accession>
<organism evidence="3 4">
    <name type="scientific">Tepidiphilus baoligensis</name>
    <dbReference type="NCBI Taxonomy" id="2698687"/>
    <lineage>
        <taxon>Bacteria</taxon>
        <taxon>Pseudomonadati</taxon>
        <taxon>Pseudomonadota</taxon>
        <taxon>Hydrogenophilia</taxon>
        <taxon>Hydrogenophilales</taxon>
        <taxon>Hydrogenophilaceae</taxon>
        <taxon>Tepidiphilus</taxon>
    </lineage>
</organism>
<keyword evidence="1" id="KW-1133">Transmembrane helix</keyword>
<dbReference type="Gene3D" id="1.10.287.70">
    <property type="match status" value="1"/>
</dbReference>
<dbReference type="SUPFAM" id="SSF81324">
    <property type="entry name" value="Voltage-gated potassium channels"/>
    <property type="match status" value="1"/>
</dbReference>
<feature type="transmembrane region" description="Helical" evidence="1">
    <location>
        <begin position="24"/>
        <end position="44"/>
    </location>
</feature>
<protein>
    <recommendedName>
        <fullName evidence="2">Potassium channel domain-containing protein</fullName>
    </recommendedName>
</protein>
<keyword evidence="1" id="KW-0812">Transmembrane</keyword>
<evidence type="ECO:0000313" key="4">
    <source>
        <dbReference type="Proteomes" id="UP000669605"/>
    </source>
</evidence>
<gene>
    <name evidence="3" type="ORF">GV368_01810</name>
</gene>
<feature type="transmembrane region" description="Helical" evidence="1">
    <location>
        <begin position="85"/>
        <end position="102"/>
    </location>
</feature>
<keyword evidence="1" id="KW-0472">Membrane</keyword>
<evidence type="ECO:0000259" key="2">
    <source>
        <dbReference type="Pfam" id="PF07885"/>
    </source>
</evidence>
<dbReference type="InterPro" id="IPR013099">
    <property type="entry name" value="K_chnl_dom"/>
</dbReference>